<organism evidence="3 4">
    <name type="scientific">Mucuna pruriens</name>
    <name type="common">Velvet bean</name>
    <name type="synonym">Dolichos pruriens</name>
    <dbReference type="NCBI Taxonomy" id="157652"/>
    <lineage>
        <taxon>Eukaryota</taxon>
        <taxon>Viridiplantae</taxon>
        <taxon>Streptophyta</taxon>
        <taxon>Embryophyta</taxon>
        <taxon>Tracheophyta</taxon>
        <taxon>Spermatophyta</taxon>
        <taxon>Magnoliopsida</taxon>
        <taxon>eudicotyledons</taxon>
        <taxon>Gunneridae</taxon>
        <taxon>Pentapetalae</taxon>
        <taxon>rosids</taxon>
        <taxon>fabids</taxon>
        <taxon>Fabales</taxon>
        <taxon>Fabaceae</taxon>
        <taxon>Papilionoideae</taxon>
        <taxon>50 kb inversion clade</taxon>
        <taxon>NPAAA clade</taxon>
        <taxon>indigoferoid/millettioid clade</taxon>
        <taxon>Phaseoleae</taxon>
        <taxon>Mucuna</taxon>
    </lineage>
</organism>
<dbReference type="EMBL" id="QJKJ01006937">
    <property type="protein sequence ID" value="RDX84842.1"/>
    <property type="molecule type" value="Genomic_DNA"/>
</dbReference>
<dbReference type="PANTHER" id="PTHR35686">
    <property type="entry name" value="KINETOCHORE PROTEIN"/>
    <property type="match status" value="1"/>
</dbReference>
<gene>
    <name evidence="3" type="ORF">CR513_34040</name>
</gene>
<dbReference type="AlphaFoldDB" id="A0A371G2T4"/>
<feature type="transmembrane region" description="Helical" evidence="2">
    <location>
        <begin position="12"/>
        <end position="35"/>
    </location>
</feature>
<evidence type="ECO:0000313" key="4">
    <source>
        <dbReference type="Proteomes" id="UP000257109"/>
    </source>
</evidence>
<reference evidence="3" key="1">
    <citation type="submission" date="2018-05" db="EMBL/GenBank/DDBJ databases">
        <title>Draft genome of Mucuna pruriens seed.</title>
        <authorList>
            <person name="Nnadi N.E."/>
            <person name="Vos R."/>
            <person name="Hasami M.H."/>
            <person name="Devisetty U.K."/>
            <person name="Aguiy J.C."/>
        </authorList>
    </citation>
    <scope>NUCLEOTIDE SEQUENCE [LARGE SCALE GENOMIC DNA]</scope>
    <source>
        <strain evidence="3">JCA_2017</strain>
    </source>
</reference>
<evidence type="ECO:0000256" key="2">
    <source>
        <dbReference type="SAM" id="Phobius"/>
    </source>
</evidence>
<keyword evidence="2" id="KW-1133">Transmembrane helix</keyword>
<keyword evidence="2" id="KW-0812">Transmembrane</keyword>
<evidence type="ECO:0000313" key="3">
    <source>
        <dbReference type="EMBL" id="RDX84842.1"/>
    </source>
</evidence>
<sequence length="564" mass="62692">MRRQRQPCRRAAKVLLLRVNFLLNLLLFMFSSILIHPNHNPTSSLLLQHKPDSDESISDEDDDVFSNHALSLDPIDKQELPLPVRLDILKEYFAGNSNQNLSGKGSSSSFEACLWGPAKMHVTDVIIDKPLEDEVEMPDFNEGDNMGEVAANSTDEETNSADWDNAVLSTRQLHKYGPQSIRNEQVRDTTRISEALLKSKQSASASHATCSKANTSGIWKAKPRFSLPSVSCKSGGIGPLISNIESLPEIMKAVDPRTSSNLDGNHLEDDVIIEINSDIEPAETEALPHGFNLASMDDHFDNLQDQANQKCSPYSLTYLTDYLYEIFLASIFQYFPCDCQKRGNMVQLFQKSSRSNLQETVIDSEDSPEPVDSRSSSDNEISDQHVKITFPGKKMQTMAERFEEALGTSSVITEGTHVGAFNSLRAGIFGKVQQMMLKEKETDMDFWKKLQAGARPDDIKHHLRLLSLLKQSFGSSFSFFHFFGAEGGELGCIDVKIISRYNDGKLTVCHCSFGKYSENFPLQDNSKGMGFGGSGSSQSTIIFSPRVCNNVVLEVGNSIRIHPP</sequence>
<dbReference type="Proteomes" id="UP000257109">
    <property type="component" value="Unassembled WGS sequence"/>
</dbReference>
<name>A0A371G2T4_MUCPR</name>
<evidence type="ECO:0000256" key="1">
    <source>
        <dbReference type="SAM" id="MobiDB-lite"/>
    </source>
</evidence>
<accession>A0A371G2T4</accession>
<dbReference type="OrthoDB" id="1914453at2759"/>
<feature type="non-terminal residue" evidence="3">
    <location>
        <position position="1"/>
    </location>
</feature>
<dbReference type="PANTHER" id="PTHR35686:SF1">
    <property type="entry name" value="KINETOCHORE PROTEIN"/>
    <property type="match status" value="1"/>
</dbReference>
<keyword evidence="4" id="KW-1185">Reference proteome</keyword>
<feature type="region of interest" description="Disordered" evidence="1">
    <location>
        <begin position="359"/>
        <end position="383"/>
    </location>
</feature>
<proteinExistence type="predicted"/>
<protein>
    <submittedName>
        <fullName evidence="3">Uncharacterized protein</fullName>
    </submittedName>
</protein>
<keyword evidence="2" id="KW-0472">Membrane</keyword>
<comment type="caution">
    <text evidence="3">The sequence shown here is derived from an EMBL/GenBank/DDBJ whole genome shotgun (WGS) entry which is preliminary data.</text>
</comment>
<feature type="non-terminal residue" evidence="3">
    <location>
        <position position="564"/>
    </location>
</feature>
<feature type="compositionally biased region" description="Basic and acidic residues" evidence="1">
    <location>
        <begin position="371"/>
        <end position="383"/>
    </location>
</feature>